<dbReference type="OrthoDB" id="240179at2759"/>
<dbReference type="eggNOG" id="ENOG502SC4R">
    <property type="taxonomic scope" value="Eukaryota"/>
</dbReference>
<evidence type="ECO:0000313" key="1">
    <source>
        <dbReference type="EMBL" id="AIO02777.1"/>
    </source>
</evidence>
<name>A0A088SLT1_LEIPA</name>
<dbReference type="AlphaFoldDB" id="A0A088SLT1"/>
<dbReference type="KEGG" id="lpan:LPMP_356490"/>
<evidence type="ECO:0000313" key="2">
    <source>
        <dbReference type="Proteomes" id="UP000063063"/>
    </source>
</evidence>
<dbReference type="VEuPathDB" id="TriTrypDB:LPMP_356490"/>
<proteinExistence type="predicted"/>
<keyword evidence="2" id="KW-1185">Reference proteome</keyword>
<dbReference type="RefSeq" id="XP_010703577.1">
    <property type="nucleotide sequence ID" value="XM_010705275.1"/>
</dbReference>
<gene>
    <name evidence="1" type="ORF">LPMP_356490</name>
</gene>
<dbReference type="EMBL" id="CP009404">
    <property type="protein sequence ID" value="AIO02777.1"/>
    <property type="molecule type" value="Genomic_DNA"/>
</dbReference>
<dbReference type="GeneID" id="22579677"/>
<accession>A0A088SLT1</accession>
<reference evidence="1 2" key="1">
    <citation type="journal article" date="2015" name="Sci. Rep.">
        <title>The genome of Leishmania panamensis: insights into genomics of the L. (Viannia) subgenus.</title>
        <authorList>
            <person name="Llanes A."/>
            <person name="Restrepo C.M."/>
            <person name="Vecchio G.D."/>
            <person name="Anguizola F.J."/>
            <person name="Lleonart R."/>
        </authorList>
    </citation>
    <scope>NUCLEOTIDE SEQUENCE [LARGE SCALE GENOMIC DNA]</scope>
    <source>
        <strain evidence="1 2">MHOM/PA/94/PSC-1</strain>
    </source>
</reference>
<sequence length="229" mass="25656">MKVSVFPPLFHGLPSLLPSCLQPPLPPMIITTHIPGNDFVMCEQIDSSHRERQPHPFHQLKCSRSIRNRAAVVYHLTCATLHIEVPQDVLFSASLSYALHISRMSAKCPTLGQLRSVSNETDIVAVEMLILEFVRPHVVLIEGCLRLELKRLVVHRPLPLKIRECVGRVAIALSDTLYAYHYCLFPEAAARACLLNACERLGIDVDSATLPDEFRTPQVAEIRAFFSDA</sequence>
<organism evidence="1 2">
    <name type="scientific">Leishmania panamensis</name>
    <dbReference type="NCBI Taxonomy" id="5679"/>
    <lineage>
        <taxon>Eukaryota</taxon>
        <taxon>Discoba</taxon>
        <taxon>Euglenozoa</taxon>
        <taxon>Kinetoplastea</taxon>
        <taxon>Metakinetoplastina</taxon>
        <taxon>Trypanosomatida</taxon>
        <taxon>Trypanosomatidae</taxon>
        <taxon>Leishmaniinae</taxon>
        <taxon>Leishmania</taxon>
        <taxon>Leishmania guyanensis species complex</taxon>
    </lineage>
</organism>
<dbReference type="Proteomes" id="UP000063063">
    <property type="component" value="Chromosome 35"/>
</dbReference>
<protein>
    <submittedName>
        <fullName evidence="1">Uncharacterized protein</fullName>
    </submittedName>
</protein>